<sequence length="362" mass="38115">MLLPYINGFANGVGKVTNALNKMPPGMKNFGAGALIVGTGLLLIMGPILLLIGFLPNLAAGFGMLGKISLAALGPIALAILGIVAAGYLLYQNWDKIKAFGLTMWSAFKGEIGSFIPYIQNVFNTVKVILQAGFTIIKGIIEIALIPIKTTFIFAWEIIKNTVITAVQAIGGALGGLFQTLSGIINFVVGVFTGNWGQAWQGVKDIFGGIFNGIKAIAKGAMNGVIGIINAGISGINTMKAPDWVPGIGGKSPKIPKIPKLAKGTNSFGGGLAMVGERGPELVHLPRGSQVTPHNESARMLRSAYTGSNTFAPQINISIEGGSGSVKESMPDIKREVEKALYPALESYFQQMRTKRPSITTV</sequence>
<protein>
    <submittedName>
        <fullName evidence="2">Uncharacterized protein</fullName>
    </submittedName>
</protein>
<keyword evidence="1" id="KW-0812">Transmembrane</keyword>
<organism evidence="2 3">
    <name type="scientific">Syntrophomonas wolfei</name>
    <dbReference type="NCBI Taxonomy" id="863"/>
    <lineage>
        <taxon>Bacteria</taxon>
        <taxon>Bacillati</taxon>
        <taxon>Bacillota</taxon>
        <taxon>Clostridia</taxon>
        <taxon>Eubacteriales</taxon>
        <taxon>Syntrophomonadaceae</taxon>
        <taxon>Syntrophomonas</taxon>
    </lineage>
</organism>
<proteinExistence type="predicted"/>
<name>A0A354YVW9_9FIRM</name>
<reference evidence="2 3" key="1">
    <citation type="journal article" date="2018" name="Nat. Biotechnol.">
        <title>A standardized bacterial taxonomy based on genome phylogeny substantially revises the tree of life.</title>
        <authorList>
            <person name="Parks D.H."/>
            <person name="Chuvochina M."/>
            <person name="Waite D.W."/>
            <person name="Rinke C."/>
            <person name="Skarshewski A."/>
            <person name="Chaumeil P.A."/>
            <person name="Hugenholtz P."/>
        </authorList>
    </citation>
    <scope>NUCLEOTIDE SEQUENCE [LARGE SCALE GENOMIC DNA]</scope>
    <source>
        <strain evidence="2">UBA10948</strain>
    </source>
</reference>
<dbReference type="Proteomes" id="UP000263273">
    <property type="component" value="Unassembled WGS sequence"/>
</dbReference>
<evidence type="ECO:0000256" key="1">
    <source>
        <dbReference type="SAM" id="Phobius"/>
    </source>
</evidence>
<feature type="transmembrane region" description="Helical" evidence="1">
    <location>
        <begin position="68"/>
        <end position="91"/>
    </location>
</feature>
<feature type="transmembrane region" description="Helical" evidence="1">
    <location>
        <begin position="30"/>
        <end position="56"/>
    </location>
</feature>
<evidence type="ECO:0000313" key="3">
    <source>
        <dbReference type="Proteomes" id="UP000263273"/>
    </source>
</evidence>
<accession>A0A354YVW9</accession>
<keyword evidence="1" id="KW-1133">Transmembrane helix</keyword>
<gene>
    <name evidence="2" type="ORF">DDZ44_00415</name>
</gene>
<dbReference type="AlphaFoldDB" id="A0A354YVW9"/>
<keyword evidence="1" id="KW-0472">Membrane</keyword>
<comment type="caution">
    <text evidence="2">The sequence shown here is derived from an EMBL/GenBank/DDBJ whole genome shotgun (WGS) entry which is preliminary data.</text>
</comment>
<evidence type="ECO:0000313" key="2">
    <source>
        <dbReference type="EMBL" id="HBK52387.1"/>
    </source>
</evidence>
<dbReference type="EMBL" id="DNZF01000011">
    <property type="protein sequence ID" value="HBK52387.1"/>
    <property type="molecule type" value="Genomic_DNA"/>
</dbReference>